<gene>
    <name evidence="2" type="ORF">M413DRAFT_42752</name>
</gene>
<sequence>MLGHYILWKRGIQHGDISVSNLMHRNGTGALNDFDLARLATPHNPYHRGCYRTGTTPFLALDLLAPERQGSKVERRYRHDLESFFWVLAWITACYDDGVELKLIPANYRLW</sequence>
<dbReference type="InterPro" id="IPR040976">
    <property type="entry name" value="Pkinase_fungal"/>
</dbReference>
<dbReference type="InterPro" id="IPR000719">
    <property type="entry name" value="Prot_kinase_dom"/>
</dbReference>
<feature type="domain" description="Protein kinase" evidence="1">
    <location>
        <begin position="1"/>
        <end position="111"/>
    </location>
</feature>
<feature type="non-terminal residue" evidence="2">
    <location>
        <position position="111"/>
    </location>
</feature>
<dbReference type="GO" id="GO:0004672">
    <property type="term" value="F:protein kinase activity"/>
    <property type="evidence" value="ECO:0007669"/>
    <property type="project" value="InterPro"/>
</dbReference>
<dbReference type="HOGENOM" id="CLU_138921_2_1_1"/>
<dbReference type="SUPFAM" id="SSF56112">
    <property type="entry name" value="Protein kinase-like (PK-like)"/>
    <property type="match status" value="1"/>
</dbReference>
<dbReference type="AlphaFoldDB" id="A0A0C2XLF5"/>
<accession>A0A0C2XLF5</accession>
<reference evidence="2 3" key="1">
    <citation type="submission" date="2014-04" db="EMBL/GenBank/DDBJ databases">
        <authorList>
            <consortium name="DOE Joint Genome Institute"/>
            <person name="Kuo A."/>
            <person name="Gay G."/>
            <person name="Dore J."/>
            <person name="Kohler A."/>
            <person name="Nagy L.G."/>
            <person name="Floudas D."/>
            <person name="Copeland A."/>
            <person name="Barry K.W."/>
            <person name="Cichocki N."/>
            <person name="Veneault-Fourrey C."/>
            <person name="LaButti K."/>
            <person name="Lindquist E.A."/>
            <person name="Lipzen A."/>
            <person name="Lundell T."/>
            <person name="Morin E."/>
            <person name="Murat C."/>
            <person name="Sun H."/>
            <person name="Tunlid A."/>
            <person name="Henrissat B."/>
            <person name="Grigoriev I.V."/>
            <person name="Hibbett D.S."/>
            <person name="Martin F."/>
            <person name="Nordberg H.P."/>
            <person name="Cantor M.N."/>
            <person name="Hua S.X."/>
        </authorList>
    </citation>
    <scope>NUCLEOTIDE SEQUENCE [LARGE SCALE GENOMIC DNA]</scope>
    <source>
        <strain evidence="3">h7</strain>
    </source>
</reference>
<dbReference type="STRING" id="686832.A0A0C2XLF5"/>
<dbReference type="InterPro" id="IPR011009">
    <property type="entry name" value="Kinase-like_dom_sf"/>
</dbReference>
<reference evidence="3" key="2">
    <citation type="submission" date="2015-01" db="EMBL/GenBank/DDBJ databases">
        <title>Evolutionary Origins and Diversification of the Mycorrhizal Mutualists.</title>
        <authorList>
            <consortium name="DOE Joint Genome Institute"/>
            <consortium name="Mycorrhizal Genomics Consortium"/>
            <person name="Kohler A."/>
            <person name="Kuo A."/>
            <person name="Nagy L.G."/>
            <person name="Floudas D."/>
            <person name="Copeland A."/>
            <person name="Barry K.W."/>
            <person name="Cichocki N."/>
            <person name="Veneault-Fourrey C."/>
            <person name="LaButti K."/>
            <person name="Lindquist E.A."/>
            <person name="Lipzen A."/>
            <person name="Lundell T."/>
            <person name="Morin E."/>
            <person name="Murat C."/>
            <person name="Riley R."/>
            <person name="Ohm R."/>
            <person name="Sun H."/>
            <person name="Tunlid A."/>
            <person name="Henrissat B."/>
            <person name="Grigoriev I.V."/>
            <person name="Hibbett D.S."/>
            <person name="Martin F."/>
        </authorList>
    </citation>
    <scope>NUCLEOTIDE SEQUENCE [LARGE SCALE GENOMIC DNA]</scope>
    <source>
        <strain evidence="3">h7</strain>
    </source>
</reference>
<dbReference type="EMBL" id="KN831790">
    <property type="protein sequence ID" value="KIM38558.1"/>
    <property type="molecule type" value="Genomic_DNA"/>
</dbReference>
<dbReference type="GO" id="GO:0005524">
    <property type="term" value="F:ATP binding"/>
    <property type="evidence" value="ECO:0007669"/>
    <property type="project" value="InterPro"/>
</dbReference>
<dbReference type="Proteomes" id="UP000053424">
    <property type="component" value="Unassembled WGS sequence"/>
</dbReference>
<evidence type="ECO:0000259" key="1">
    <source>
        <dbReference type="PROSITE" id="PS50011"/>
    </source>
</evidence>
<dbReference type="OrthoDB" id="5569250at2759"/>
<proteinExistence type="predicted"/>
<name>A0A0C2XLF5_HEBCY</name>
<keyword evidence="3" id="KW-1185">Reference proteome</keyword>
<protein>
    <recommendedName>
        <fullName evidence="1">Protein kinase domain-containing protein</fullName>
    </recommendedName>
</protein>
<dbReference type="PANTHER" id="PTHR38248">
    <property type="entry name" value="FUNK1 6"/>
    <property type="match status" value="1"/>
</dbReference>
<dbReference type="Gene3D" id="1.10.510.10">
    <property type="entry name" value="Transferase(Phosphotransferase) domain 1"/>
    <property type="match status" value="1"/>
</dbReference>
<evidence type="ECO:0000313" key="2">
    <source>
        <dbReference type="EMBL" id="KIM38558.1"/>
    </source>
</evidence>
<organism evidence="2 3">
    <name type="scientific">Hebeloma cylindrosporum</name>
    <dbReference type="NCBI Taxonomy" id="76867"/>
    <lineage>
        <taxon>Eukaryota</taxon>
        <taxon>Fungi</taxon>
        <taxon>Dikarya</taxon>
        <taxon>Basidiomycota</taxon>
        <taxon>Agaricomycotina</taxon>
        <taxon>Agaricomycetes</taxon>
        <taxon>Agaricomycetidae</taxon>
        <taxon>Agaricales</taxon>
        <taxon>Agaricineae</taxon>
        <taxon>Hymenogastraceae</taxon>
        <taxon>Hebeloma</taxon>
    </lineage>
</organism>
<dbReference type="Pfam" id="PF17667">
    <property type="entry name" value="Pkinase_fungal"/>
    <property type="match status" value="1"/>
</dbReference>
<dbReference type="PROSITE" id="PS50011">
    <property type="entry name" value="PROTEIN_KINASE_DOM"/>
    <property type="match status" value="1"/>
</dbReference>
<evidence type="ECO:0000313" key="3">
    <source>
        <dbReference type="Proteomes" id="UP000053424"/>
    </source>
</evidence>
<dbReference type="PANTHER" id="PTHR38248:SF2">
    <property type="entry name" value="FUNK1 11"/>
    <property type="match status" value="1"/>
</dbReference>